<dbReference type="EMBL" id="ASHM01087731">
    <property type="protein sequence ID" value="PNX62427.1"/>
    <property type="molecule type" value="Genomic_DNA"/>
</dbReference>
<proteinExistence type="predicted"/>
<dbReference type="AlphaFoldDB" id="A0A2K3K810"/>
<reference evidence="1 2" key="1">
    <citation type="journal article" date="2014" name="Am. J. Bot.">
        <title>Genome assembly and annotation for red clover (Trifolium pratense; Fabaceae).</title>
        <authorList>
            <person name="Istvanek J."/>
            <person name="Jaros M."/>
            <person name="Krenek A."/>
            <person name="Repkova J."/>
        </authorList>
    </citation>
    <scope>NUCLEOTIDE SEQUENCE [LARGE SCALE GENOMIC DNA]</scope>
    <source>
        <strain evidence="2">cv. Tatra</strain>
        <tissue evidence="1">Young leaves</tissue>
    </source>
</reference>
<feature type="non-terminal residue" evidence="1">
    <location>
        <position position="1"/>
    </location>
</feature>
<evidence type="ECO:0000313" key="2">
    <source>
        <dbReference type="Proteomes" id="UP000236291"/>
    </source>
</evidence>
<sequence length="104" mass="12190">FPSRYYFTIGHPGVFSLARWSLLIHTRFHVSHATRVRVYGSSVMLSATRLSPSRVQHSIALPDNTTTWVPPPQPRFHDLDCSHFARRYYENHFCSLFLWLSIEN</sequence>
<dbReference type="Proteomes" id="UP000236291">
    <property type="component" value="Unassembled WGS sequence"/>
</dbReference>
<evidence type="ECO:0000313" key="1">
    <source>
        <dbReference type="EMBL" id="PNX62427.1"/>
    </source>
</evidence>
<accession>A0A2K3K810</accession>
<reference evidence="1 2" key="2">
    <citation type="journal article" date="2017" name="Front. Plant Sci.">
        <title>Gene Classification and Mining of Molecular Markers Useful in Red Clover (Trifolium pratense) Breeding.</title>
        <authorList>
            <person name="Istvanek J."/>
            <person name="Dluhosova J."/>
            <person name="Dluhos P."/>
            <person name="Patkova L."/>
            <person name="Nedelnik J."/>
            <person name="Repkova J."/>
        </authorList>
    </citation>
    <scope>NUCLEOTIDE SEQUENCE [LARGE SCALE GENOMIC DNA]</scope>
    <source>
        <strain evidence="2">cv. Tatra</strain>
        <tissue evidence="1">Young leaves</tissue>
    </source>
</reference>
<protein>
    <submittedName>
        <fullName evidence="1">Cell wall-associated hydrolase</fullName>
    </submittedName>
</protein>
<comment type="caution">
    <text evidence="1">The sequence shown here is derived from an EMBL/GenBank/DDBJ whole genome shotgun (WGS) entry which is preliminary data.</text>
</comment>
<name>A0A2K3K810_TRIPR</name>
<keyword evidence="1" id="KW-0378">Hydrolase</keyword>
<dbReference type="GO" id="GO:0016787">
    <property type="term" value="F:hydrolase activity"/>
    <property type="evidence" value="ECO:0007669"/>
    <property type="project" value="UniProtKB-KW"/>
</dbReference>
<organism evidence="1 2">
    <name type="scientific">Trifolium pratense</name>
    <name type="common">Red clover</name>
    <dbReference type="NCBI Taxonomy" id="57577"/>
    <lineage>
        <taxon>Eukaryota</taxon>
        <taxon>Viridiplantae</taxon>
        <taxon>Streptophyta</taxon>
        <taxon>Embryophyta</taxon>
        <taxon>Tracheophyta</taxon>
        <taxon>Spermatophyta</taxon>
        <taxon>Magnoliopsida</taxon>
        <taxon>eudicotyledons</taxon>
        <taxon>Gunneridae</taxon>
        <taxon>Pentapetalae</taxon>
        <taxon>rosids</taxon>
        <taxon>fabids</taxon>
        <taxon>Fabales</taxon>
        <taxon>Fabaceae</taxon>
        <taxon>Papilionoideae</taxon>
        <taxon>50 kb inversion clade</taxon>
        <taxon>NPAAA clade</taxon>
        <taxon>Hologalegina</taxon>
        <taxon>IRL clade</taxon>
        <taxon>Trifolieae</taxon>
        <taxon>Trifolium</taxon>
    </lineage>
</organism>
<gene>
    <name evidence="1" type="ORF">L195_g052975</name>
</gene>